<feature type="region of interest" description="Disordered" evidence="1">
    <location>
        <begin position="21"/>
        <end position="75"/>
    </location>
</feature>
<evidence type="ECO:0000313" key="3">
    <source>
        <dbReference type="Proteomes" id="UP000194159"/>
    </source>
</evidence>
<dbReference type="EMBL" id="CP020910">
    <property type="protein sequence ID" value="ARQ13589.1"/>
    <property type="molecule type" value="Genomic_DNA"/>
</dbReference>
<gene>
    <name evidence="2" type="ORF">NXC12_PD00503</name>
</gene>
<accession>A0AAN1EN20</accession>
<organism evidence="2 3">
    <name type="scientific">Rhizobium etli</name>
    <dbReference type="NCBI Taxonomy" id="29449"/>
    <lineage>
        <taxon>Bacteria</taxon>
        <taxon>Pseudomonadati</taxon>
        <taxon>Pseudomonadota</taxon>
        <taxon>Alphaproteobacteria</taxon>
        <taxon>Hyphomicrobiales</taxon>
        <taxon>Rhizobiaceae</taxon>
        <taxon>Rhizobium/Agrobacterium group</taxon>
        <taxon>Rhizobium</taxon>
    </lineage>
</organism>
<evidence type="ECO:0000256" key="1">
    <source>
        <dbReference type="SAM" id="MobiDB-lite"/>
    </source>
</evidence>
<dbReference type="AlphaFoldDB" id="A0AAN1EN20"/>
<sequence length="93" mass="9753">MDISLIFLTPRLLFETAHVDGRNSPAHWTPAAVDAGGHPGDGKSASCDAVPRTKASTISGGKSFKPPQAKRKTMRRKVSAAATALIGNASRQL</sequence>
<name>A0AAN1EN20_RHIET</name>
<dbReference type="Proteomes" id="UP000194159">
    <property type="component" value="Plasmid pRetNXC12d"/>
</dbReference>
<reference evidence="2 3" key="1">
    <citation type="submission" date="2017-04" db="EMBL/GenBank/DDBJ databases">
        <title>Complete genome sequences of Rhizobium genomic linages associated to common bean (phaseolus vulgaris).</title>
        <authorList>
            <person name="Santamaria R.I."/>
            <person name="Bustos P."/>
            <person name="Perez-Carrascal O."/>
            <person name="Martinez-Flores I."/>
            <person name="Juarez S."/>
            <person name="Lozano L."/>
            <person name="Miranda F."/>
            <person name="Vinuesa P."/>
            <person name="Martinez-Romero E."/>
            <person name="Cevallos M.A."/>
            <person name="Romero D."/>
            <person name="Davila G."/>
            <person name="Gonzalez V."/>
        </authorList>
    </citation>
    <scope>NUCLEOTIDE SEQUENCE [LARGE SCALE GENOMIC DNA]</scope>
    <source>
        <strain evidence="2 3">NXC12</strain>
        <plasmid evidence="3">pretnxc12d</plasmid>
    </source>
</reference>
<protein>
    <submittedName>
        <fullName evidence="2">Uncharacterized protein</fullName>
    </submittedName>
</protein>
<proteinExistence type="predicted"/>
<keyword evidence="2" id="KW-0614">Plasmid</keyword>
<geneLocation type="plasmid" evidence="3">
    <name>pretnxc12d</name>
</geneLocation>
<evidence type="ECO:0000313" key="2">
    <source>
        <dbReference type="EMBL" id="ARQ13589.1"/>
    </source>
</evidence>